<proteinExistence type="predicted"/>
<dbReference type="SUPFAM" id="SSF102829">
    <property type="entry name" value="Cell division protein ZapA-like"/>
    <property type="match status" value="1"/>
</dbReference>
<dbReference type="OrthoDB" id="9797575at2"/>
<comment type="caution">
    <text evidence="1">The sequence shown here is derived from an EMBL/GenBank/DDBJ whole genome shotgun (WGS) entry which is preliminary data.</text>
</comment>
<dbReference type="InterPro" id="IPR036192">
    <property type="entry name" value="Cell_div_ZapA-like_sf"/>
</dbReference>
<dbReference type="Proteomes" id="UP000027100">
    <property type="component" value="Unassembled WGS sequence"/>
</dbReference>
<gene>
    <name evidence="1" type="ORF">HPO_16048</name>
</gene>
<dbReference type="Gene3D" id="3.30.160.880">
    <property type="entry name" value="Cell division protein ZapA protomer, N-terminal domain"/>
    <property type="match status" value="1"/>
</dbReference>
<evidence type="ECO:0008006" key="3">
    <source>
        <dbReference type="Google" id="ProtNLM"/>
    </source>
</evidence>
<keyword evidence="2" id="KW-1185">Reference proteome</keyword>
<dbReference type="eggNOG" id="COG3027">
    <property type="taxonomic scope" value="Bacteria"/>
</dbReference>
<reference evidence="1 2" key="1">
    <citation type="journal article" date="2014" name="Antonie Van Leeuwenhoek">
        <title>Hyphomonas beringensis sp. nov. and Hyphomonas chukchiensis sp. nov., isolated from surface seawater of the Bering Sea and Chukchi Sea.</title>
        <authorList>
            <person name="Li C."/>
            <person name="Lai Q."/>
            <person name="Li G."/>
            <person name="Dong C."/>
            <person name="Wang J."/>
            <person name="Liao Y."/>
            <person name="Shao Z."/>
        </authorList>
    </citation>
    <scope>NUCLEOTIDE SEQUENCE [LARGE SCALE GENOMIC DNA]</scope>
    <source>
        <strain evidence="1 2">PS728</strain>
    </source>
</reference>
<protein>
    <recommendedName>
        <fullName evidence="3">Cell division protein ZapA</fullName>
    </recommendedName>
</protein>
<evidence type="ECO:0000313" key="2">
    <source>
        <dbReference type="Proteomes" id="UP000027100"/>
    </source>
</evidence>
<dbReference type="Pfam" id="PF05164">
    <property type="entry name" value="ZapA"/>
    <property type="match status" value="1"/>
</dbReference>
<organism evidence="1 2">
    <name type="scientific">Hyphomonas polymorpha PS728</name>
    <dbReference type="NCBI Taxonomy" id="1280954"/>
    <lineage>
        <taxon>Bacteria</taxon>
        <taxon>Pseudomonadati</taxon>
        <taxon>Pseudomonadota</taxon>
        <taxon>Alphaproteobacteria</taxon>
        <taxon>Hyphomonadales</taxon>
        <taxon>Hyphomonadaceae</taxon>
        <taxon>Hyphomonas</taxon>
    </lineage>
</organism>
<sequence length="103" mass="10699">MAKADIRIRGRSFSIACTPGQEMRVQRLAEQLDVRLAGISSAVGDIGDDRLLLIAALALLDELDAARQVAPFSAAEARAAGLITAMAAKVEALAARLESGGPL</sequence>
<dbReference type="InterPro" id="IPR042233">
    <property type="entry name" value="Cell_div_ZapA_N"/>
</dbReference>
<dbReference type="RefSeq" id="WP_035601002.1">
    <property type="nucleotide sequence ID" value="NZ_ARYM01000023.1"/>
</dbReference>
<dbReference type="STRING" id="1280954.HPO_16048"/>
<dbReference type="EMBL" id="ARYM01000023">
    <property type="protein sequence ID" value="KCZ97230.1"/>
    <property type="molecule type" value="Genomic_DNA"/>
</dbReference>
<dbReference type="PATRIC" id="fig|1280954.3.peg.3239"/>
<dbReference type="AlphaFoldDB" id="A0A062VAM4"/>
<dbReference type="InterPro" id="IPR007838">
    <property type="entry name" value="Cell_div_ZapA-like"/>
</dbReference>
<evidence type="ECO:0000313" key="1">
    <source>
        <dbReference type="EMBL" id="KCZ97230.1"/>
    </source>
</evidence>
<accession>A0A062VAM4</accession>
<name>A0A062VAM4_9PROT</name>